<dbReference type="Proteomes" id="UP001242010">
    <property type="component" value="Chromosome"/>
</dbReference>
<dbReference type="Pfam" id="PF08984">
    <property type="entry name" value="DUF1858"/>
    <property type="match status" value="1"/>
</dbReference>
<keyword evidence="5" id="KW-1185">Reference proteome</keyword>
<proteinExistence type="predicted"/>
<dbReference type="SUPFAM" id="SSF140683">
    <property type="entry name" value="SP0561-like"/>
    <property type="match status" value="1"/>
</dbReference>
<feature type="domain" description="DUF2249" evidence="3">
    <location>
        <begin position="101"/>
        <end position="168"/>
    </location>
</feature>
<dbReference type="RefSeq" id="WP_286355668.1">
    <property type="nucleotide sequence ID" value="NZ_AP027079.1"/>
</dbReference>
<organism evidence="4 5">
    <name type="scientific">Geothrix oryzae</name>
    <dbReference type="NCBI Taxonomy" id="2927975"/>
    <lineage>
        <taxon>Bacteria</taxon>
        <taxon>Pseudomonadati</taxon>
        <taxon>Acidobacteriota</taxon>
        <taxon>Holophagae</taxon>
        <taxon>Holophagales</taxon>
        <taxon>Holophagaceae</taxon>
        <taxon>Geothrix</taxon>
    </lineage>
</organism>
<evidence type="ECO:0000313" key="4">
    <source>
        <dbReference type="EMBL" id="BDU69037.1"/>
    </source>
</evidence>
<dbReference type="Pfam" id="PF10006">
    <property type="entry name" value="DUF2249"/>
    <property type="match status" value="1"/>
</dbReference>
<dbReference type="InterPro" id="IPR018720">
    <property type="entry name" value="DUF2249"/>
</dbReference>
<protein>
    <recommendedName>
        <fullName evidence="6">DUF1858 domain-containing protein</fullName>
    </recommendedName>
</protein>
<evidence type="ECO:0008006" key="6">
    <source>
        <dbReference type="Google" id="ProtNLM"/>
    </source>
</evidence>
<evidence type="ECO:0000259" key="2">
    <source>
        <dbReference type="Pfam" id="PF08984"/>
    </source>
</evidence>
<evidence type="ECO:0000259" key="3">
    <source>
        <dbReference type="Pfam" id="PF10006"/>
    </source>
</evidence>
<feature type="domain" description="DUF1858" evidence="2">
    <location>
        <begin position="3"/>
        <end position="63"/>
    </location>
</feature>
<dbReference type="EMBL" id="AP027079">
    <property type="protein sequence ID" value="BDU69037.1"/>
    <property type="molecule type" value="Genomic_DNA"/>
</dbReference>
<dbReference type="InterPro" id="IPR015077">
    <property type="entry name" value="DUF1858"/>
</dbReference>
<accession>A0ABM8DPV0</accession>
<sequence>MNITPETKIGAFLEAHPELQEALIARVPEFAKLRNPILRRTVAKLATVEQAARVAGLPAAELVRFLRELTGETTATPGRADGAPVEDPRPDWAQPASVRSTLDADGLLAAGEHPLARTRRALLTLAPGEALQLLSPFRPEPLLEQFRQEGLPCWCETEGAGRFRTWILKR</sequence>
<reference evidence="5" key="1">
    <citation type="journal article" date="2023" name="Int. J. Syst. Evol. Microbiol.">
        <title>Mesoterricola silvestris gen. nov., sp. nov., Mesoterricola sediminis sp. nov., Geothrix oryzae sp. nov., Geothrix edaphica sp. nov., Geothrix rubra sp. nov., and Geothrix limicola sp. nov., six novel members of Acidobacteriota isolated from soils.</title>
        <authorList>
            <person name="Itoh H."/>
            <person name="Sugisawa Y."/>
            <person name="Mise K."/>
            <person name="Xu Z."/>
            <person name="Kuniyasu M."/>
            <person name="Ushijima N."/>
            <person name="Kawano K."/>
            <person name="Kobayashi E."/>
            <person name="Shiratori Y."/>
            <person name="Masuda Y."/>
            <person name="Senoo K."/>
        </authorList>
    </citation>
    <scope>NUCLEOTIDE SEQUENCE [LARGE SCALE GENOMIC DNA]</scope>
    <source>
        <strain evidence="5">Red222</strain>
    </source>
</reference>
<dbReference type="Gene3D" id="1.10.3910.10">
    <property type="entry name" value="SP0561-like"/>
    <property type="match status" value="1"/>
</dbReference>
<gene>
    <name evidence="4" type="ORF">GETHOR_11380</name>
</gene>
<evidence type="ECO:0000256" key="1">
    <source>
        <dbReference type="SAM" id="MobiDB-lite"/>
    </source>
</evidence>
<dbReference type="InterPro" id="IPR038062">
    <property type="entry name" value="ScdA-like_N_sf"/>
</dbReference>
<evidence type="ECO:0000313" key="5">
    <source>
        <dbReference type="Proteomes" id="UP001242010"/>
    </source>
</evidence>
<name>A0ABM8DPV0_9BACT</name>
<feature type="region of interest" description="Disordered" evidence="1">
    <location>
        <begin position="73"/>
        <end position="95"/>
    </location>
</feature>